<evidence type="ECO:0000313" key="3">
    <source>
        <dbReference type="Proteomes" id="UP000241462"/>
    </source>
</evidence>
<dbReference type="Proteomes" id="UP000241462">
    <property type="component" value="Unassembled WGS sequence"/>
</dbReference>
<feature type="non-terminal residue" evidence="2">
    <location>
        <position position="1"/>
    </location>
</feature>
<evidence type="ECO:0000313" key="2">
    <source>
        <dbReference type="EMBL" id="PSR80231.1"/>
    </source>
</evidence>
<feature type="transmembrane region" description="Helical" evidence="1">
    <location>
        <begin position="12"/>
        <end position="38"/>
    </location>
</feature>
<dbReference type="EMBL" id="KZ678537">
    <property type="protein sequence ID" value="PSR80231.1"/>
    <property type="molecule type" value="Genomic_DNA"/>
</dbReference>
<keyword evidence="1" id="KW-0812">Transmembrane</keyword>
<protein>
    <submittedName>
        <fullName evidence="2">Uncharacterized protein</fullName>
    </submittedName>
</protein>
<keyword evidence="1" id="KW-1133">Transmembrane helix</keyword>
<sequence length="135" mass="15255">APTQFPLSLRFFSSLSCFLSWFSVSSRFFSLSFFFFFFSSLHTGTSHTWASFLSSDPNLTALSSSRLVLSRSLFLCPWPFSKATARSFPSSAREIQSRPLLVAVEKPNWRDPTREDGLSQPCYAGSQPLDFTLFP</sequence>
<accession>A0A2T2ZZR4</accession>
<name>A0A2T2ZZR4_9PEZI</name>
<organism evidence="2 3">
    <name type="scientific">Coniella lustricola</name>
    <dbReference type="NCBI Taxonomy" id="2025994"/>
    <lineage>
        <taxon>Eukaryota</taxon>
        <taxon>Fungi</taxon>
        <taxon>Dikarya</taxon>
        <taxon>Ascomycota</taxon>
        <taxon>Pezizomycotina</taxon>
        <taxon>Sordariomycetes</taxon>
        <taxon>Sordariomycetidae</taxon>
        <taxon>Diaporthales</taxon>
        <taxon>Schizoparmaceae</taxon>
        <taxon>Coniella</taxon>
    </lineage>
</organism>
<gene>
    <name evidence="2" type="ORF">BD289DRAFT_395011</name>
</gene>
<dbReference type="InParanoid" id="A0A2T2ZZR4"/>
<keyword evidence="1" id="KW-0472">Membrane</keyword>
<keyword evidence="3" id="KW-1185">Reference proteome</keyword>
<reference evidence="2 3" key="1">
    <citation type="journal article" date="2018" name="Mycol. Prog.">
        <title>Coniella lustricola, a new species from submerged detritus.</title>
        <authorList>
            <person name="Raudabaugh D.B."/>
            <person name="Iturriaga T."/>
            <person name="Carver A."/>
            <person name="Mondo S."/>
            <person name="Pangilinan J."/>
            <person name="Lipzen A."/>
            <person name="He G."/>
            <person name="Amirebrahimi M."/>
            <person name="Grigoriev I.V."/>
            <person name="Miller A.N."/>
        </authorList>
    </citation>
    <scope>NUCLEOTIDE SEQUENCE [LARGE SCALE GENOMIC DNA]</scope>
    <source>
        <strain evidence="2 3">B22-T-1</strain>
    </source>
</reference>
<dbReference type="AlphaFoldDB" id="A0A2T2ZZR4"/>
<evidence type="ECO:0000256" key="1">
    <source>
        <dbReference type="SAM" id="Phobius"/>
    </source>
</evidence>
<proteinExistence type="predicted"/>